<dbReference type="Gene3D" id="3.30.310.80">
    <property type="entry name" value="Kinase associated domain 1, KA1"/>
    <property type="match status" value="1"/>
</dbReference>
<evidence type="ECO:0000256" key="1">
    <source>
        <dbReference type="ARBA" id="ARBA00006234"/>
    </source>
</evidence>
<dbReference type="STRING" id="13249.T1HLY3"/>
<dbReference type="Gene3D" id="1.10.510.10">
    <property type="entry name" value="Transferase(Phosphotransferase) domain 1"/>
    <property type="match status" value="2"/>
</dbReference>
<evidence type="ECO:0000256" key="10">
    <source>
        <dbReference type="ARBA" id="ARBA00048679"/>
    </source>
</evidence>
<dbReference type="VEuPathDB" id="VectorBase:RPRC005057"/>
<evidence type="ECO:0000313" key="12">
    <source>
        <dbReference type="EnsemblMetazoa" id="RPRC005057-PA"/>
    </source>
</evidence>
<comment type="similarity">
    <text evidence="1">Belongs to the protein kinase superfamily. CAMK Ser/Thr protein kinase family. SNF1 subfamily.</text>
</comment>
<dbReference type="OMA" id="VCENFEC"/>
<dbReference type="Proteomes" id="UP000015103">
    <property type="component" value="Unassembled WGS sequence"/>
</dbReference>
<dbReference type="InterPro" id="IPR032270">
    <property type="entry name" value="AMPK_C"/>
</dbReference>
<evidence type="ECO:0000256" key="4">
    <source>
        <dbReference type="ARBA" id="ARBA00022553"/>
    </source>
</evidence>
<evidence type="ECO:0000256" key="7">
    <source>
        <dbReference type="ARBA" id="ARBA00022777"/>
    </source>
</evidence>
<dbReference type="InterPro" id="IPR028375">
    <property type="entry name" value="KA1/Ssp2_C"/>
</dbReference>
<organism evidence="12 13">
    <name type="scientific">Rhodnius prolixus</name>
    <name type="common">Triatomid bug</name>
    <dbReference type="NCBI Taxonomy" id="13249"/>
    <lineage>
        <taxon>Eukaryota</taxon>
        <taxon>Metazoa</taxon>
        <taxon>Ecdysozoa</taxon>
        <taxon>Arthropoda</taxon>
        <taxon>Hexapoda</taxon>
        <taxon>Insecta</taxon>
        <taxon>Pterygota</taxon>
        <taxon>Neoptera</taxon>
        <taxon>Paraneoptera</taxon>
        <taxon>Hemiptera</taxon>
        <taxon>Heteroptera</taxon>
        <taxon>Panheteroptera</taxon>
        <taxon>Cimicomorpha</taxon>
        <taxon>Reduviidae</taxon>
        <taxon>Triatominae</taxon>
        <taxon>Rhodnius</taxon>
    </lineage>
</organism>
<dbReference type="EnsemblMetazoa" id="RPRC005057-RA">
    <property type="protein sequence ID" value="RPRC005057-PA"/>
    <property type="gene ID" value="RPRC005057"/>
</dbReference>
<dbReference type="GO" id="GO:0035556">
    <property type="term" value="P:intracellular signal transduction"/>
    <property type="evidence" value="ECO:0007669"/>
    <property type="project" value="TreeGrafter"/>
</dbReference>
<keyword evidence="6" id="KW-0547">Nucleotide-binding</keyword>
<keyword evidence="5" id="KW-0808">Transferase</keyword>
<dbReference type="CDD" id="cd12122">
    <property type="entry name" value="AMPKA_C"/>
    <property type="match status" value="1"/>
</dbReference>
<keyword evidence="7" id="KW-0418">Kinase</keyword>
<dbReference type="FunFam" id="3.30.200.20:FF:000003">
    <property type="entry name" value="Non-specific serine/threonine protein kinase"/>
    <property type="match status" value="1"/>
</dbReference>
<dbReference type="eggNOG" id="KOG0583">
    <property type="taxonomic scope" value="Eukaryota"/>
</dbReference>
<dbReference type="GO" id="GO:0005524">
    <property type="term" value="F:ATP binding"/>
    <property type="evidence" value="ECO:0007669"/>
    <property type="project" value="UniProtKB-UniRule"/>
</dbReference>
<keyword evidence="4" id="KW-0597">Phosphoprotein</keyword>
<evidence type="ECO:0000256" key="3">
    <source>
        <dbReference type="ARBA" id="ARBA00022527"/>
    </source>
</evidence>
<comment type="catalytic activity">
    <reaction evidence="10">
        <text>L-seryl-[protein] + ATP = O-phospho-L-seryl-[protein] + ADP + H(+)</text>
        <dbReference type="Rhea" id="RHEA:17989"/>
        <dbReference type="Rhea" id="RHEA-COMP:9863"/>
        <dbReference type="Rhea" id="RHEA-COMP:11604"/>
        <dbReference type="ChEBI" id="CHEBI:15378"/>
        <dbReference type="ChEBI" id="CHEBI:29999"/>
        <dbReference type="ChEBI" id="CHEBI:30616"/>
        <dbReference type="ChEBI" id="CHEBI:83421"/>
        <dbReference type="ChEBI" id="CHEBI:456216"/>
        <dbReference type="EC" id="2.7.11.1"/>
    </reaction>
</comment>
<comment type="catalytic activity">
    <reaction evidence="9">
        <text>L-threonyl-[protein] + ATP = O-phospho-L-threonyl-[protein] + ADP + H(+)</text>
        <dbReference type="Rhea" id="RHEA:46608"/>
        <dbReference type="Rhea" id="RHEA-COMP:11060"/>
        <dbReference type="Rhea" id="RHEA-COMP:11605"/>
        <dbReference type="ChEBI" id="CHEBI:15378"/>
        <dbReference type="ChEBI" id="CHEBI:30013"/>
        <dbReference type="ChEBI" id="CHEBI:30616"/>
        <dbReference type="ChEBI" id="CHEBI:61977"/>
        <dbReference type="ChEBI" id="CHEBI:456216"/>
        <dbReference type="EC" id="2.7.11.1"/>
    </reaction>
</comment>
<evidence type="ECO:0000313" key="13">
    <source>
        <dbReference type="Proteomes" id="UP000015103"/>
    </source>
</evidence>
<protein>
    <recommendedName>
        <fullName evidence="2">non-specific serine/threonine protein kinase</fullName>
        <ecNumber evidence="2">2.7.11.1</ecNumber>
    </recommendedName>
</protein>
<dbReference type="HOGENOM" id="CLU_000288_59_3_1"/>
<dbReference type="InterPro" id="IPR017441">
    <property type="entry name" value="Protein_kinase_ATP_BS"/>
</dbReference>
<dbReference type="Pfam" id="PF00069">
    <property type="entry name" value="Pkinase"/>
    <property type="match status" value="2"/>
</dbReference>
<dbReference type="EC" id="2.7.11.1" evidence="2"/>
<sequence>MATRSNLFPHLPIMKIGHYTLGETLGVGSFGKVKIGSHQLTNHEVAVKILNREKIKSFELTSNVRREIQHLKHFRHPHIIKLYQVISTASDIFMIMEYAPGGDIFDYIIKKGKLEEKEARRLFQQIISGIDYCHQFLRTSCGSPNYAAPEVIIGKLYAGPEVDIWSCGVILYALLSGKLPFDDEHVPILFKKITCGYFHVPKYLDKCAVSLVQRMLHVNPLMRASIDEIKNHKWFQQDLPSNLFPLPNENLEAVDLEAVIEVCLKFGVQVNEVNDALLNGDPHDELAIAYHLIVDNKAITDDEFSPSIQTISQNPILNLDSEFNFNKGLEKDVNKLTANKGEWHLGIRSQSKPWEIMNELFKAMKSLDFEWKLVDSYHVHVRTKKPNTKDKYIVISLQLYQIDKKYNLIDFKSISSDLEIPPVTHEIENRQTSTHYTMGFLQMCASLIAHLMQ</sequence>
<dbReference type="SUPFAM" id="SSF103243">
    <property type="entry name" value="KA1-like"/>
    <property type="match status" value="1"/>
</dbReference>
<keyword evidence="8" id="KW-0067">ATP-binding</keyword>
<dbReference type="PANTHER" id="PTHR24346">
    <property type="entry name" value="MAP/MICROTUBULE AFFINITY-REGULATING KINASE"/>
    <property type="match status" value="1"/>
</dbReference>
<dbReference type="SUPFAM" id="SSF56112">
    <property type="entry name" value="Protein kinase-like (PK-like)"/>
    <property type="match status" value="1"/>
</dbReference>
<evidence type="ECO:0000256" key="5">
    <source>
        <dbReference type="ARBA" id="ARBA00022679"/>
    </source>
</evidence>
<evidence type="ECO:0000256" key="9">
    <source>
        <dbReference type="ARBA" id="ARBA00047899"/>
    </source>
</evidence>
<reference evidence="12" key="1">
    <citation type="submission" date="2015-05" db="UniProtKB">
        <authorList>
            <consortium name="EnsemblMetazoa"/>
        </authorList>
    </citation>
    <scope>IDENTIFICATION</scope>
</reference>
<keyword evidence="3" id="KW-0723">Serine/threonine-protein kinase</keyword>
<accession>T1HLY3</accession>
<evidence type="ECO:0000256" key="6">
    <source>
        <dbReference type="ARBA" id="ARBA00022741"/>
    </source>
</evidence>
<dbReference type="InterPro" id="IPR000719">
    <property type="entry name" value="Prot_kinase_dom"/>
</dbReference>
<evidence type="ECO:0000256" key="8">
    <source>
        <dbReference type="ARBA" id="ARBA00022840"/>
    </source>
</evidence>
<dbReference type="GO" id="GO:0004679">
    <property type="term" value="F:AMP-activated protein kinase activity"/>
    <property type="evidence" value="ECO:0007669"/>
    <property type="project" value="UniProtKB-ARBA"/>
</dbReference>
<dbReference type="PANTHER" id="PTHR24346:SF110">
    <property type="entry name" value="NON-SPECIFIC SERINE_THREONINE PROTEIN KINASE"/>
    <property type="match status" value="1"/>
</dbReference>
<proteinExistence type="inferred from homology"/>
<dbReference type="Pfam" id="PF21147">
    <property type="entry name" value="AMPK_alpha_AID"/>
    <property type="match status" value="1"/>
</dbReference>
<dbReference type="Pfam" id="PF16579">
    <property type="entry name" value="AdenylateSensor"/>
    <property type="match status" value="1"/>
</dbReference>
<dbReference type="GO" id="GO:0106310">
    <property type="term" value="F:protein serine kinase activity"/>
    <property type="evidence" value="ECO:0007669"/>
    <property type="project" value="RHEA"/>
</dbReference>
<name>T1HLY3_RHOPR</name>
<dbReference type="PROSITE" id="PS00107">
    <property type="entry name" value="PROTEIN_KINASE_ATP"/>
    <property type="match status" value="1"/>
</dbReference>
<dbReference type="FunFam" id="1.10.510.10:FF:000571">
    <property type="entry name" value="Maternal embryonic leucine zipper kinase"/>
    <property type="match status" value="1"/>
</dbReference>
<evidence type="ECO:0000256" key="2">
    <source>
        <dbReference type="ARBA" id="ARBA00012513"/>
    </source>
</evidence>
<dbReference type="GO" id="GO:0120025">
    <property type="term" value="C:plasma membrane bounded cell projection"/>
    <property type="evidence" value="ECO:0007669"/>
    <property type="project" value="UniProtKB-ARBA"/>
</dbReference>
<dbReference type="GO" id="GO:0005737">
    <property type="term" value="C:cytoplasm"/>
    <property type="evidence" value="ECO:0007669"/>
    <property type="project" value="UniProtKB-ARBA"/>
</dbReference>
<feature type="domain" description="Protein kinase" evidence="11">
    <location>
        <begin position="19"/>
        <end position="235"/>
    </location>
</feature>
<evidence type="ECO:0000259" key="11">
    <source>
        <dbReference type="PROSITE" id="PS50011"/>
    </source>
</evidence>
<keyword evidence="13" id="KW-1185">Reference proteome</keyword>
<dbReference type="InterPro" id="IPR011009">
    <property type="entry name" value="Kinase-like_dom_sf"/>
</dbReference>
<dbReference type="EMBL" id="ACPB03002590">
    <property type="status" value="NOT_ANNOTATED_CDS"/>
    <property type="molecule type" value="Genomic_DNA"/>
</dbReference>
<dbReference type="InterPro" id="IPR049020">
    <property type="entry name" value="PRKAA1/2_AID"/>
</dbReference>
<dbReference type="InParanoid" id="T1HLY3"/>
<dbReference type="AlphaFoldDB" id="T1HLY3"/>
<dbReference type="PROSITE" id="PS50011">
    <property type="entry name" value="PROTEIN_KINASE_DOM"/>
    <property type="match status" value="1"/>
</dbReference>
<dbReference type="Gene3D" id="1.10.8.10">
    <property type="entry name" value="DNA helicase RuvA subunit, C-terminal domain"/>
    <property type="match status" value="1"/>
</dbReference>